<evidence type="ECO:0000256" key="5">
    <source>
        <dbReference type="SAM" id="Phobius"/>
    </source>
</evidence>
<dbReference type="Proteomes" id="UP000195221">
    <property type="component" value="Unassembled WGS sequence"/>
</dbReference>
<name>A0A242M603_CABSO</name>
<dbReference type="EMBL" id="NBTZ01000159">
    <property type="protein sequence ID" value="OTP66618.1"/>
    <property type="molecule type" value="Genomic_DNA"/>
</dbReference>
<evidence type="ECO:0000313" key="7">
    <source>
        <dbReference type="EMBL" id="OTP66618.1"/>
    </source>
</evidence>
<evidence type="ECO:0000256" key="3">
    <source>
        <dbReference type="ARBA" id="ARBA00029447"/>
    </source>
</evidence>
<keyword evidence="2" id="KW-0488">Methylation</keyword>
<comment type="caution">
    <text evidence="7">The sequence shown here is derived from an EMBL/GenBank/DDBJ whole genome shotgun (WGS) entry which is preliminary data.</text>
</comment>
<evidence type="ECO:0000313" key="8">
    <source>
        <dbReference type="Proteomes" id="UP000195221"/>
    </source>
</evidence>
<comment type="subcellular location">
    <subcellularLocation>
        <location evidence="1">Membrane</location>
    </subcellularLocation>
</comment>
<dbReference type="PANTHER" id="PTHR43531">
    <property type="entry name" value="PROTEIN ICFG"/>
    <property type="match status" value="1"/>
</dbReference>
<dbReference type="Gene3D" id="1.10.287.950">
    <property type="entry name" value="Methyl-accepting chemotaxis protein"/>
    <property type="match status" value="1"/>
</dbReference>
<comment type="similarity">
    <text evidence="3">Belongs to the methyl-accepting chemotaxis (MCP) protein family.</text>
</comment>
<keyword evidence="7" id="KW-0675">Receptor</keyword>
<protein>
    <submittedName>
        <fullName evidence="7">Methyl-accepting chemotaxis protein I (Serine chemoreceptor protein)</fullName>
    </submittedName>
</protein>
<evidence type="ECO:0000256" key="1">
    <source>
        <dbReference type="ARBA" id="ARBA00004370"/>
    </source>
</evidence>
<dbReference type="PRINTS" id="PR00260">
    <property type="entry name" value="CHEMTRNSDUCR"/>
</dbReference>
<evidence type="ECO:0000256" key="2">
    <source>
        <dbReference type="ARBA" id="ARBA00022481"/>
    </source>
</evidence>
<proteinExistence type="inferred from homology"/>
<dbReference type="SUPFAM" id="SSF58104">
    <property type="entry name" value="Methyl-accepting chemotaxis protein (MCP) signaling domain"/>
    <property type="match status" value="1"/>
</dbReference>
<feature type="domain" description="Methyl-accepting transducer" evidence="6">
    <location>
        <begin position="104"/>
        <end position="333"/>
    </location>
</feature>
<reference evidence="7 8" key="1">
    <citation type="submission" date="2017-03" db="EMBL/GenBank/DDBJ databases">
        <title>Genome analysis of strain PAMC 26577.</title>
        <authorList>
            <person name="Oh H.-M."/>
            <person name="Yang J.-A."/>
        </authorList>
    </citation>
    <scope>NUCLEOTIDE SEQUENCE [LARGE SCALE GENOMIC DNA]</scope>
    <source>
        <strain evidence="7 8">PAMC 26577</strain>
    </source>
</reference>
<dbReference type="GO" id="GO:0006935">
    <property type="term" value="P:chemotaxis"/>
    <property type="evidence" value="ECO:0007669"/>
    <property type="project" value="InterPro"/>
</dbReference>
<dbReference type="GO" id="GO:0005886">
    <property type="term" value="C:plasma membrane"/>
    <property type="evidence" value="ECO:0007669"/>
    <property type="project" value="TreeGrafter"/>
</dbReference>
<gene>
    <name evidence="7" type="ORF">PAMC26577_37650</name>
</gene>
<evidence type="ECO:0000259" key="6">
    <source>
        <dbReference type="PROSITE" id="PS50111"/>
    </source>
</evidence>
<dbReference type="PANTHER" id="PTHR43531:SF14">
    <property type="entry name" value="METHYL-ACCEPTING CHEMOTAXIS PROTEIN I-RELATED"/>
    <property type="match status" value="1"/>
</dbReference>
<dbReference type="InterPro" id="IPR004089">
    <property type="entry name" value="MCPsignal_dom"/>
</dbReference>
<dbReference type="AlphaFoldDB" id="A0A242M603"/>
<dbReference type="FunFam" id="1.10.287.950:FF:000001">
    <property type="entry name" value="Methyl-accepting chemotaxis sensory transducer"/>
    <property type="match status" value="1"/>
</dbReference>
<dbReference type="InterPro" id="IPR004090">
    <property type="entry name" value="Chemotax_Me-accpt_rcpt"/>
</dbReference>
<organism evidence="7 8">
    <name type="scientific">Caballeronia sordidicola</name>
    <name type="common">Burkholderia sordidicola</name>
    <dbReference type="NCBI Taxonomy" id="196367"/>
    <lineage>
        <taxon>Bacteria</taxon>
        <taxon>Pseudomonadati</taxon>
        <taxon>Pseudomonadota</taxon>
        <taxon>Betaproteobacteria</taxon>
        <taxon>Burkholderiales</taxon>
        <taxon>Burkholderiaceae</taxon>
        <taxon>Caballeronia</taxon>
    </lineage>
</organism>
<feature type="transmembrane region" description="Helical" evidence="5">
    <location>
        <begin position="20"/>
        <end position="43"/>
    </location>
</feature>
<dbReference type="GO" id="GO:0004888">
    <property type="term" value="F:transmembrane signaling receptor activity"/>
    <property type="evidence" value="ECO:0007669"/>
    <property type="project" value="InterPro"/>
</dbReference>
<dbReference type="CDD" id="cd11386">
    <property type="entry name" value="MCP_signal"/>
    <property type="match status" value="1"/>
</dbReference>
<accession>A0A242M603</accession>
<keyword evidence="5" id="KW-0812">Transmembrane</keyword>
<dbReference type="SMART" id="SM00283">
    <property type="entry name" value="MA"/>
    <property type="match status" value="1"/>
</dbReference>
<keyword evidence="5" id="KW-0472">Membrane</keyword>
<dbReference type="Pfam" id="PF00015">
    <property type="entry name" value="MCPsignal"/>
    <property type="match status" value="1"/>
</dbReference>
<keyword evidence="5" id="KW-1133">Transmembrane helix</keyword>
<keyword evidence="4" id="KW-0807">Transducer</keyword>
<dbReference type="GO" id="GO:0007165">
    <property type="term" value="P:signal transduction"/>
    <property type="evidence" value="ECO:0007669"/>
    <property type="project" value="UniProtKB-KW"/>
</dbReference>
<dbReference type="PROSITE" id="PS50111">
    <property type="entry name" value="CHEMOTAXIS_TRANSDUC_2"/>
    <property type="match status" value="1"/>
</dbReference>
<evidence type="ECO:0000256" key="4">
    <source>
        <dbReference type="PROSITE-ProRule" id="PRU00284"/>
    </source>
</evidence>
<sequence length="386" mass="39545">MNVAEANKEGLDSRNAFSRAVALVIGGTVAATLTSLTLALLIARGLTRQLGGEPGDAAAMAREIAAGNLLAPITLRAGDDRSLLFSLAAMKEQLTTIVRGIKTSSESISVAASEIAQGNTDLSQRTEEQAASLEETAASMEELTTTVRLNADNAKQAAALAGSASLTAQRGGEVVARVVDTMQGISDSSSKVADIIGVIEGIAFQTNILALNAAVEAARAGEQGRGFAVVASEVRTLAQRSATAAKEIGALIGESVQRVDAGSTLVSEAGTTIAEIVTSVQKVTDIVGEISSASAEQSVGIEQVNQAVSQMDEVTQQNAALVEQASAAAQSMADQSNSLRQAVSIFNVDESGMPAARVPAGHLSRIPKAKPVGIMQIKTAVDKGFF</sequence>
<dbReference type="InterPro" id="IPR051310">
    <property type="entry name" value="MCP_chemotaxis"/>
</dbReference>